<sequence>ILVFYVILQEKEKRDGEGFDMAAVEWKDIGYNKAKGG</sequence>
<keyword evidence="2" id="KW-1185">Reference proteome</keyword>
<name>A0A1R3G4H7_COCAP</name>
<evidence type="ECO:0000313" key="2">
    <source>
        <dbReference type="Proteomes" id="UP000188268"/>
    </source>
</evidence>
<dbReference type="AlphaFoldDB" id="A0A1R3G4H7"/>
<reference evidence="1 2" key="1">
    <citation type="submission" date="2013-09" db="EMBL/GenBank/DDBJ databases">
        <title>Corchorus capsularis genome sequencing.</title>
        <authorList>
            <person name="Alam M."/>
            <person name="Haque M.S."/>
            <person name="Islam M.S."/>
            <person name="Emdad E.M."/>
            <person name="Islam M.M."/>
            <person name="Ahmed B."/>
            <person name="Halim A."/>
            <person name="Hossen Q.M.M."/>
            <person name="Hossain M.Z."/>
            <person name="Ahmed R."/>
            <person name="Khan M.M."/>
            <person name="Islam R."/>
            <person name="Rashid M.M."/>
            <person name="Khan S.A."/>
            <person name="Rahman M.S."/>
            <person name="Alam M."/>
        </authorList>
    </citation>
    <scope>NUCLEOTIDE SEQUENCE [LARGE SCALE GENOMIC DNA]</scope>
    <source>
        <strain evidence="2">cv. CVL-1</strain>
        <tissue evidence="1">Whole seedling</tissue>
    </source>
</reference>
<feature type="non-terminal residue" evidence="1">
    <location>
        <position position="1"/>
    </location>
</feature>
<evidence type="ECO:0000313" key="1">
    <source>
        <dbReference type="EMBL" id="OMO52940.1"/>
    </source>
</evidence>
<accession>A0A1R3G4H7</accession>
<proteinExistence type="predicted"/>
<protein>
    <submittedName>
        <fullName evidence="1">Uncharacterized protein</fullName>
    </submittedName>
</protein>
<gene>
    <name evidence="1" type="ORF">CCACVL1_28993</name>
</gene>
<dbReference type="Gramene" id="OMO52940">
    <property type="protein sequence ID" value="OMO52940"/>
    <property type="gene ID" value="CCACVL1_28993"/>
</dbReference>
<comment type="caution">
    <text evidence="1">The sequence shown here is derived from an EMBL/GenBank/DDBJ whole genome shotgun (WGS) entry which is preliminary data.</text>
</comment>
<dbReference type="Proteomes" id="UP000188268">
    <property type="component" value="Unassembled WGS sequence"/>
</dbReference>
<dbReference type="EMBL" id="AWWV01015368">
    <property type="protein sequence ID" value="OMO52940.1"/>
    <property type="molecule type" value="Genomic_DNA"/>
</dbReference>
<organism evidence="1 2">
    <name type="scientific">Corchorus capsularis</name>
    <name type="common">Jute</name>
    <dbReference type="NCBI Taxonomy" id="210143"/>
    <lineage>
        <taxon>Eukaryota</taxon>
        <taxon>Viridiplantae</taxon>
        <taxon>Streptophyta</taxon>
        <taxon>Embryophyta</taxon>
        <taxon>Tracheophyta</taxon>
        <taxon>Spermatophyta</taxon>
        <taxon>Magnoliopsida</taxon>
        <taxon>eudicotyledons</taxon>
        <taxon>Gunneridae</taxon>
        <taxon>Pentapetalae</taxon>
        <taxon>rosids</taxon>
        <taxon>malvids</taxon>
        <taxon>Malvales</taxon>
        <taxon>Malvaceae</taxon>
        <taxon>Grewioideae</taxon>
        <taxon>Apeibeae</taxon>
        <taxon>Corchorus</taxon>
    </lineage>
</organism>